<keyword evidence="4 9" id="KW-0812">Transmembrane</keyword>
<dbReference type="KEGG" id="bbel:109477212"/>
<evidence type="ECO:0000256" key="3">
    <source>
        <dbReference type="ARBA" id="ARBA00014572"/>
    </source>
</evidence>
<keyword evidence="5 9" id="KW-1133">Transmembrane helix</keyword>
<dbReference type="Proteomes" id="UP000515135">
    <property type="component" value="Unplaced"/>
</dbReference>
<dbReference type="GeneID" id="109477212"/>
<gene>
    <name evidence="11" type="primary">LOC109477212</name>
</gene>
<evidence type="ECO:0000256" key="2">
    <source>
        <dbReference type="ARBA" id="ARBA00007329"/>
    </source>
</evidence>
<dbReference type="GO" id="GO:0031965">
    <property type="term" value="C:nuclear membrane"/>
    <property type="evidence" value="ECO:0007669"/>
    <property type="project" value="UniProtKB-SubCell"/>
</dbReference>
<protein>
    <recommendedName>
        <fullName evidence="3">Transmembrane protein 168</fullName>
    </recommendedName>
</protein>
<dbReference type="PANTHER" id="PTHR14437:SF2">
    <property type="entry name" value="TRANSMEMBRANE PROTEIN 168"/>
    <property type="match status" value="1"/>
</dbReference>
<keyword evidence="8" id="KW-0539">Nucleus</keyword>
<evidence type="ECO:0000313" key="11">
    <source>
        <dbReference type="RefSeq" id="XP_019633840.1"/>
    </source>
</evidence>
<feature type="transmembrane region" description="Helical" evidence="9">
    <location>
        <begin position="266"/>
        <end position="286"/>
    </location>
</feature>
<feature type="transmembrane region" description="Helical" evidence="9">
    <location>
        <begin position="34"/>
        <end position="55"/>
    </location>
</feature>
<feature type="transmembrane region" description="Helical" evidence="9">
    <location>
        <begin position="196"/>
        <end position="218"/>
    </location>
</feature>
<dbReference type="PANTHER" id="PTHR14437">
    <property type="entry name" value="TRANSMEMBRANE PROTEIN 168"/>
    <property type="match status" value="1"/>
</dbReference>
<proteinExistence type="inferred from homology"/>
<evidence type="ECO:0000256" key="8">
    <source>
        <dbReference type="ARBA" id="ARBA00023242"/>
    </source>
</evidence>
<sequence length="712" mass="81174">MYRYRSIRYFFSHASATLMFRMKEISKMHFSVRYISFLPSLVLLVAISLGLYTRWEATEEVFVLMVAMAGLFVFAIAAALHYYFSMEYFSESLAHLWFGCLLGMMAFTENETFRYDEKEEVMNILLMTSVGLSLFWAMVERTCNYIKYTSKLLTNSELMETAGFATATILLGQKWADVCFLSVAFALGLIAMRKKALLAVPHFSVFLALSVAIFFPALKKTINPYAASCFAGRLCIAPLLDIYFSNLTTVERWQWYIFQSKHVKRLVILITVVVDVTFMVFSGMIVQRFQELFFVIPGFIIFGILWVCFHIVFIVTCWVFSRKLNECVLVYKAYGEDTKNMTRIMASKGVRHFSQISERLALCTIFSTWMLAAVSWQATNTMFFAFLFIVLPVEVTIHGLLHDLGKSVGGTCIGYAMVAPSNSYSPEGEVILLPSNALQEYMSQSTDILNSMQRFFTQHLVETFGCDYSTSGLTLESVESKLKALFERHTPDGPRFDSYVVYYSGHMHPGGDLALSGLKTAGDTMPGTASLKLDTLLEWWRETNTNSSAGSRLIIILDTNNSQHWVRQVRRLDGVYVAIQSYQQSRTDDPENATQAGEFTKEWVAYNCSDDIGINWGAEGRTLRAVYAVSRCWTDFHFHSPSEDDVAQHWESHFPRVTRPLVRVATWCQGGEVELLCCCDWLFKCLKRKKMQWLPPVILNTGHGFKLVRTKT</sequence>
<evidence type="ECO:0000256" key="4">
    <source>
        <dbReference type="ARBA" id="ARBA00022692"/>
    </source>
</evidence>
<comment type="similarity">
    <text evidence="2">Belongs to the TMEM168 family.</text>
</comment>
<feature type="transmembrane region" description="Helical" evidence="9">
    <location>
        <begin position="121"/>
        <end position="139"/>
    </location>
</feature>
<keyword evidence="7" id="KW-0325">Glycoprotein</keyword>
<keyword evidence="6 9" id="KW-0472">Membrane</keyword>
<evidence type="ECO:0000256" key="9">
    <source>
        <dbReference type="SAM" id="Phobius"/>
    </source>
</evidence>
<evidence type="ECO:0000256" key="6">
    <source>
        <dbReference type="ARBA" id="ARBA00023136"/>
    </source>
</evidence>
<feature type="transmembrane region" description="Helical" evidence="9">
    <location>
        <begin position="224"/>
        <end position="245"/>
    </location>
</feature>
<dbReference type="RefSeq" id="XP_019633840.1">
    <property type="nucleotide sequence ID" value="XM_019778281.1"/>
</dbReference>
<accession>A0A6P4YWV6</accession>
<organism evidence="10 11">
    <name type="scientific">Branchiostoma belcheri</name>
    <name type="common">Amphioxus</name>
    <dbReference type="NCBI Taxonomy" id="7741"/>
    <lineage>
        <taxon>Eukaryota</taxon>
        <taxon>Metazoa</taxon>
        <taxon>Chordata</taxon>
        <taxon>Cephalochordata</taxon>
        <taxon>Leptocardii</taxon>
        <taxon>Amphioxiformes</taxon>
        <taxon>Branchiostomatidae</taxon>
        <taxon>Branchiostoma</taxon>
    </lineage>
</organism>
<feature type="transmembrane region" description="Helical" evidence="9">
    <location>
        <begin position="61"/>
        <end position="80"/>
    </location>
</feature>
<name>A0A6P4YWV6_BRABE</name>
<dbReference type="InterPro" id="IPR029713">
    <property type="entry name" value="TMEM168"/>
</dbReference>
<keyword evidence="10" id="KW-1185">Reference proteome</keyword>
<evidence type="ECO:0000256" key="5">
    <source>
        <dbReference type="ARBA" id="ARBA00022989"/>
    </source>
</evidence>
<comment type="subcellular location">
    <subcellularLocation>
        <location evidence="1">Nucleus membrane</location>
        <topology evidence="1">Multi-pass membrane protein</topology>
    </subcellularLocation>
</comment>
<dbReference type="OrthoDB" id="5967342at2759"/>
<dbReference type="AlphaFoldDB" id="A0A6P4YWV6"/>
<evidence type="ECO:0000256" key="7">
    <source>
        <dbReference type="ARBA" id="ARBA00023180"/>
    </source>
</evidence>
<feature type="transmembrane region" description="Helical" evidence="9">
    <location>
        <begin position="292"/>
        <end position="320"/>
    </location>
</feature>
<evidence type="ECO:0000256" key="1">
    <source>
        <dbReference type="ARBA" id="ARBA00004232"/>
    </source>
</evidence>
<dbReference type="CDD" id="cd21494">
    <property type="entry name" value="TMEM168"/>
    <property type="match status" value="1"/>
</dbReference>
<evidence type="ECO:0000313" key="10">
    <source>
        <dbReference type="Proteomes" id="UP000515135"/>
    </source>
</evidence>
<reference evidence="11" key="1">
    <citation type="submission" date="2025-08" db="UniProtKB">
        <authorList>
            <consortium name="RefSeq"/>
        </authorList>
    </citation>
    <scope>IDENTIFICATION</scope>
    <source>
        <tissue evidence="11">Gonad</tissue>
    </source>
</reference>